<evidence type="ECO:0000256" key="5">
    <source>
        <dbReference type="ARBA" id="ARBA00022840"/>
    </source>
</evidence>
<dbReference type="InterPro" id="IPR012340">
    <property type="entry name" value="NA-bd_OB-fold"/>
</dbReference>
<dbReference type="GO" id="GO:0005524">
    <property type="term" value="F:ATP binding"/>
    <property type="evidence" value="ECO:0007669"/>
    <property type="project" value="UniProtKB-KW"/>
</dbReference>
<evidence type="ECO:0000256" key="7">
    <source>
        <dbReference type="ARBA" id="ARBA00024661"/>
    </source>
</evidence>
<dbReference type="SUPFAM" id="SSF52540">
    <property type="entry name" value="P-loop containing nucleoside triphosphate hydrolases"/>
    <property type="match status" value="1"/>
</dbReference>
<dbReference type="PANTHER" id="PTHR23073">
    <property type="entry name" value="26S PROTEASOME REGULATORY SUBUNIT"/>
    <property type="match status" value="1"/>
</dbReference>
<reference evidence="10" key="1">
    <citation type="submission" date="2020-11" db="EMBL/GenBank/DDBJ databases">
        <title>Chlorella ohadii genome sequencing and assembly.</title>
        <authorList>
            <person name="Murik O."/>
            <person name="Treves H."/>
            <person name="Kedem I."/>
            <person name="Shotland Y."/>
            <person name="Kaplan A."/>
        </authorList>
    </citation>
    <scope>NUCLEOTIDE SEQUENCE</scope>
    <source>
        <strain evidence="10">1</strain>
    </source>
</reference>
<gene>
    <name evidence="10" type="ORF">COHA_000410</name>
</gene>
<proteinExistence type="inferred from homology"/>
<comment type="subcellular location">
    <subcellularLocation>
        <location evidence="1">Cytoplasm</location>
    </subcellularLocation>
</comment>
<evidence type="ECO:0000256" key="3">
    <source>
        <dbReference type="ARBA" id="ARBA00022490"/>
    </source>
</evidence>
<dbReference type="InterPro" id="IPR003960">
    <property type="entry name" value="ATPase_AAA_CS"/>
</dbReference>
<keyword evidence="6" id="KW-0647">Proteasome</keyword>
<evidence type="ECO:0000256" key="8">
    <source>
        <dbReference type="RuleBase" id="RU003651"/>
    </source>
</evidence>
<dbReference type="Gene3D" id="3.40.50.300">
    <property type="entry name" value="P-loop containing nucleotide triphosphate hydrolases"/>
    <property type="match status" value="1"/>
</dbReference>
<sequence length="388" mass="43150">MAAHVEAKQEAKNFKPLSEADIALTNRYSAGPYSSQITQLGKLGVLLVHDVAQIHEQATGLAPPSRWDLVSDRQAMQEEQPLQVVKLTTKLDSDSEQPKFVIDMPRLGKFVVGLGERLAPTDVEEGMRVGIDQQRLRIQLPLPRRLDAQVSMMQVEEKPDITYSDVGGCDDQIKRLQEVVELPLLHPERFISLGMEPPRGALLCGPPGTGKTLAARAVANRTDATFIRVIGSELVQRYVGEGARLVREIFKLAKTKQAAIIFFDEIDAVGGTRTDEEGGDNEVQRTMMEVLLATNRPDILDPALLRPGRVDRRVEFELPDLKGRTAIFGIHTRGMSVERGVRFELLSRLCPNATGADIRRRVWGGEGNGAVVREYSKFSSTPRYMVYR</sequence>
<keyword evidence="5 8" id="KW-0067">ATP-binding</keyword>
<dbReference type="GO" id="GO:0016887">
    <property type="term" value="F:ATP hydrolysis activity"/>
    <property type="evidence" value="ECO:0007669"/>
    <property type="project" value="InterPro"/>
</dbReference>
<dbReference type="AlphaFoldDB" id="A0AAD5E2Z9"/>
<dbReference type="Gene3D" id="2.40.50.140">
    <property type="entry name" value="Nucleic acid-binding proteins"/>
    <property type="match status" value="1"/>
</dbReference>
<dbReference type="EMBL" id="JADXDR010000010">
    <property type="protein sequence ID" value="KAI7846044.1"/>
    <property type="molecule type" value="Genomic_DNA"/>
</dbReference>
<dbReference type="Proteomes" id="UP001205105">
    <property type="component" value="Unassembled WGS sequence"/>
</dbReference>
<feature type="domain" description="AAA+ ATPase" evidence="9">
    <location>
        <begin position="197"/>
        <end position="320"/>
    </location>
</feature>
<keyword evidence="3" id="KW-0963">Cytoplasm</keyword>
<evidence type="ECO:0000256" key="1">
    <source>
        <dbReference type="ARBA" id="ARBA00004496"/>
    </source>
</evidence>
<evidence type="ECO:0000313" key="11">
    <source>
        <dbReference type="Proteomes" id="UP001205105"/>
    </source>
</evidence>
<dbReference type="Pfam" id="PF21236">
    <property type="entry name" value="OB_PRS7"/>
    <property type="match status" value="1"/>
</dbReference>
<dbReference type="InterPro" id="IPR003959">
    <property type="entry name" value="ATPase_AAA_core"/>
</dbReference>
<evidence type="ECO:0000313" key="10">
    <source>
        <dbReference type="EMBL" id="KAI7846044.1"/>
    </source>
</evidence>
<keyword evidence="4 8" id="KW-0547">Nucleotide-binding</keyword>
<comment type="similarity">
    <text evidence="2 8">Belongs to the AAA ATPase family.</text>
</comment>
<dbReference type="Gene3D" id="1.10.8.60">
    <property type="match status" value="1"/>
</dbReference>
<evidence type="ECO:0000256" key="6">
    <source>
        <dbReference type="ARBA" id="ARBA00022942"/>
    </source>
</evidence>
<comment type="caution">
    <text evidence="10">The sequence shown here is derived from an EMBL/GenBank/DDBJ whole genome shotgun (WGS) entry which is preliminary data.</text>
</comment>
<dbReference type="InterPro" id="IPR048723">
    <property type="entry name" value="OB_PRS7"/>
</dbReference>
<dbReference type="InterPro" id="IPR003593">
    <property type="entry name" value="AAA+_ATPase"/>
</dbReference>
<evidence type="ECO:0000256" key="2">
    <source>
        <dbReference type="ARBA" id="ARBA00006914"/>
    </source>
</evidence>
<dbReference type="FunFam" id="3.40.50.300:FF:003005">
    <property type="entry name" value="26S protease regulatory subunit 7"/>
    <property type="match status" value="1"/>
</dbReference>
<evidence type="ECO:0000259" key="9">
    <source>
        <dbReference type="SMART" id="SM00382"/>
    </source>
</evidence>
<dbReference type="InterPro" id="IPR050221">
    <property type="entry name" value="26S_Proteasome_ATPase"/>
</dbReference>
<name>A0AAD5E2Z9_9CHLO</name>
<comment type="function">
    <text evidence="7">The 26S proteasome is involved in the ATP-dependent degradation of ubiquitinated proteins. The regulatory (or ATPase) complex confers ATP dependency and substrate specificity to the 26S complex.</text>
</comment>
<dbReference type="PROSITE" id="PS00674">
    <property type="entry name" value="AAA"/>
    <property type="match status" value="1"/>
</dbReference>
<evidence type="ECO:0000256" key="4">
    <source>
        <dbReference type="ARBA" id="ARBA00022741"/>
    </source>
</evidence>
<dbReference type="GO" id="GO:0000502">
    <property type="term" value="C:proteasome complex"/>
    <property type="evidence" value="ECO:0007669"/>
    <property type="project" value="UniProtKB-KW"/>
</dbReference>
<keyword evidence="11" id="KW-1185">Reference proteome</keyword>
<organism evidence="10 11">
    <name type="scientific">Chlorella ohadii</name>
    <dbReference type="NCBI Taxonomy" id="2649997"/>
    <lineage>
        <taxon>Eukaryota</taxon>
        <taxon>Viridiplantae</taxon>
        <taxon>Chlorophyta</taxon>
        <taxon>core chlorophytes</taxon>
        <taxon>Trebouxiophyceae</taxon>
        <taxon>Chlorellales</taxon>
        <taxon>Chlorellaceae</taxon>
        <taxon>Chlorella clade</taxon>
        <taxon>Chlorella</taxon>
    </lineage>
</organism>
<dbReference type="SMART" id="SM00382">
    <property type="entry name" value="AAA"/>
    <property type="match status" value="1"/>
</dbReference>
<dbReference type="InterPro" id="IPR027417">
    <property type="entry name" value="P-loop_NTPase"/>
</dbReference>
<protein>
    <recommendedName>
        <fullName evidence="9">AAA+ ATPase domain-containing protein</fullName>
    </recommendedName>
</protein>
<dbReference type="GO" id="GO:0005737">
    <property type="term" value="C:cytoplasm"/>
    <property type="evidence" value="ECO:0007669"/>
    <property type="project" value="UniProtKB-SubCell"/>
</dbReference>
<accession>A0AAD5E2Z9</accession>
<dbReference type="Pfam" id="PF00004">
    <property type="entry name" value="AAA"/>
    <property type="match status" value="1"/>
</dbReference>